<evidence type="ECO:0000259" key="2">
    <source>
        <dbReference type="Pfam" id="PF01471"/>
    </source>
</evidence>
<accession>A0ABC9D3T1</accession>
<dbReference type="InterPro" id="IPR036366">
    <property type="entry name" value="PGBDSf"/>
</dbReference>
<proteinExistence type="predicted"/>
<dbReference type="Gene3D" id="1.10.101.10">
    <property type="entry name" value="PGBD-like superfamily/PGBD"/>
    <property type="match status" value="1"/>
</dbReference>
<dbReference type="PANTHER" id="PTHR15852">
    <property type="entry name" value="PLASTID TRANSCRIPTIONALLY ACTIVE PROTEIN"/>
    <property type="match status" value="1"/>
</dbReference>
<dbReference type="InterPro" id="IPR036410">
    <property type="entry name" value="HSP_DnaJ_Cys-rich_dom_sf"/>
</dbReference>
<dbReference type="EMBL" id="OZ075141">
    <property type="protein sequence ID" value="CAL5031049.1"/>
    <property type="molecule type" value="Genomic_DNA"/>
</dbReference>
<dbReference type="SUPFAM" id="SSF47090">
    <property type="entry name" value="PGBD-like"/>
    <property type="match status" value="1"/>
</dbReference>
<organism evidence="3 4">
    <name type="scientific">Urochloa decumbens</name>
    <dbReference type="NCBI Taxonomy" id="240449"/>
    <lineage>
        <taxon>Eukaryota</taxon>
        <taxon>Viridiplantae</taxon>
        <taxon>Streptophyta</taxon>
        <taxon>Embryophyta</taxon>
        <taxon>Tracheophyta</taxon>
        <taxon>Spermatophyta</taxon>
        <taxon>Magnoliopsida</taxon>
        <taxon>Liliopsida</taxon>
        <taxon>Poales</taxon>
        <taxon>Poaceae</taxon>
        <taxon>PACMAD clade</taxon>
        <taxon>Panicoideae</taxon>
        <taxon>Panicodae</taxon>
        <taxon>Paniceae</taxon>
        <taxon>Melinidinae</taxon>
        <taxon>Urochloa</taxon>
    </lineage>
</organism>
<evidence type="ECO:0000256" key="1">
    <source>
        <dbReference type="SAM" id="MobiDB-lite"/>
    </source>
</evidence>
<name>A0ABC9D3T1_9POAL</name>
<gene>
    <name evidence="3" type="ORF">URODEC1_LOCUS81407</name>
</gene>
<protein>
    <recommendedName>
        <fullName evidence="2">Peptidoglycan binding-like domain-containing protein</fullName>
    </recommendedName>
</protein>
<evidence type="ECO:0000313" key="3">
    <source>
        <dbReference type="EMBL" id="CAL5031049.1"/>
    </source>
</evidence>
<keyword evidence="4" id="KW-1185">Reference proteome</keyword>
<dbReference type="SUPFAM" id="SSF57938">
    <property type="entry name" value="DnaJ/Hsp40 cysteine-rich domain"/>
    <property type="match status" value="1"/>
</dbReference>
<feature type="domain" description="Peptidoglycan binding-like" evidence="2">
    <location>
        <begin position="188"/>
        <end position="246"/>
    </location>
</feature>
<dbReference type="Proteomes" id="UP001497457">
    <property type="component" value="Chromosome 31b"/>
</dbReference>
<sequence>MIAAAAAAATATFFPLAAASSSSFHRPHLRRRPIPRRAAAALLFPPRAATGSSSSSLPSWEEREEARWLREEQRWQREEQRWLREESRWRAEREALLAEVAALRLRLRALEGVSPHLADAVDAVASPAPPPAAVPALQPRAALVEEVEVEVWKEVVVEAEKKAAPKPEAAGSSAGKSRRRTLRAGAEGEDVRAMQEALQKLGFYSGEEDMEYSSFSSGTERAVKTWQSTVGTSEDGVMTSELLERLFSGKTGEDGKTKDGTNGAAVPAVTGIAEVRQTVVTENGVSGAGVSEHRVFLLGENRWEDPSRLTQKKEPVSTGTAASTKTCISCRGEGRLMCLECDGTGEPNIEPQFLEWVGEDTKCPYCEGLGSILCDVCEGNKIMAN</sequence>
<dbReference type="Pfam" id="PF01471">
    <property type="entry name" value="PG_binding_1"/>
    <property type="match status" value="1"/>
</dbReference>
<dbReference type="InterPro" id="IPR036365">
    <property type="entry name" value="PGBD-like_sf"/>
</dbReference>
<reference evidence="3" key="1">
    <citation type="submission" date="2024-10" db="EMBL/GenBank/DDBJ databases">
        <authorList>
            <person name="Ryan C."/>
        </authorList>
    </citation>
    <scope>NUCLEOTIDE SEQUENCE [LARGE SCALE GENOMIC DNA]</scope>
</reference>
<dbReference type="PANTHER" id="PTHR15852:SF16">
    <property type="entry name" value="PROTEIN DISULFIDE ISOMERASE PTAC5, CHLOROPLASTIC"/>
    <property type="match status" value="1"/>
</dbReference>
<dbReference type="InterPro" id="IPR002477">
    <property type="entry name" value="Peptidoglycan-bd-like"/>
</dbReference>
<evidence type="ECO:0000313" key="4">
    <source>
        <dbReference type="Proteomes" id="UP001497457"/>
    </source>
</evidence>
<dbReference type="AlphaFoldDB" id="A0ABC9D3T1"/>
<feature type="region of interest" description="Disordered" evidence="1">
    <location>
        <begin position="161"/>
        <end position="191"/>
    </location>
</feature>